<feature type="domain" description="RadC-like JAB" evidence="1">
    <location>
        <begin position="3"/>
        <end position="56"/>
    </location>
</feature>
<keyword evidence="3" id="KW-1185">Reference proteome</keyword>
<evidence type="ECO:0000313" key="2">
    <source>
        <dbReference type="EMBL" id="GGG24294.1"/>
    </source>
</evidence>
<protein>
    <recommendedName>
        <fullName evidence="1">RadC-like JAB domain-containing protein</fullName>
    </recommendedName>
</protein>
<sequence>MAGTVVDPKLVFVAALKACAPGIILSRNRLSGNLNPSAADLQLTRKMKAGGELLDIGRAKNKQALKSLI</sequence>
<reference evidence="3" key="1">
    <citation type="journal article" date="2019" name="Int. J. Syst. Evol. Microbiol.">
        <title>The Global Catalogue of Microorganisms (GCM) 10K type strain sequencing project: providing services to taxonomists for standard genome sequencing and annotation.</title>
        <authorList>
            <consortium name="The Broad Institute Genomics Platform"/>
            <consortium name="The Broad Institute Genome Sequencing Center for Infectious Disease"/>
            <person name="Wu L."/>
            <person name="Ma J."/>
        </authorList>
    </citation>
    <scope>NUCLEOTIDE SEQUENCE [LARGE SCALE GENOMIC DNA]</scope>
    <source>
        <strain evidence="3">CGMCC 1.12749</strain>
    </source>
</reference>
<dbReference type="EMBL" id="BMFP01000006">
    <property type="protein sequence ID" value="GGG24294.1"/>
    <property type="molecule type" value="Genomic_DNA"/>
</dbReference>
<dbReference type="Pfam" id="PF04002">
    <property type="entry name" value="RadC"/>
    <property type="match status" value="1"/>
</dbReference>
<dbReference type="Gene3D" id="3.40.140.10">
    <property type="entry name" value="Cytidine Deaminase, domain 2"/>
    <property type="match status" value="1"/>
</dbReference>
<proteinExistence type="predicted"/>
<gene>
    <name evidence="2" type="ORF">GCM10011323_30130</name>
</gene>
<organism evidence="2 3">
    <name type="scientific">Pontibacter amylolyticus</name>
    <dbReference type="NCBI Taxonomy" id="1424080"/>
    <lineage>
        <taxon>Bacteria</taxon>
        <taxon>Pseudomonadati</taxon>
        <taxon>Bacteroidota</taxon>
        <taxon>Cytophagia</taxon>
        <taxon>Cytophagales</taxon>
        <taxon>Hymenobacteraceae</taxon>
        <taxon>Pontibacter</taxon>
    </lineage>
</organism>
<accession>A0ABQ1WD02</accession>
<dbReference type="Proteomes" id="UP000634043">
    <property type="component" value="Unassembled WGS sequence"/>
</dbReference>
<comment type="caution">
    <text evidence="2">The sequence shown here is derived from an EMBL/GenBank/DDBJ whole genome shotgun (WGS) entry which is preliminary data.</text>
</comment>
<evidence type="ECO:0000313" key="3">
    <source>
        <dbReference type="Proteomes" id="UP000634043"/>
    </source>
</evidence>
<name>A0ABQ1WD02_9BACT</name>
<dbReference type="InterPro" id="IPR025657">
    <property type="entry name" value="RadC_JAB"/>
</dbReference>
<evidence type="ECO:0000259" key="1">
    <source>
        <dbReference type="Pfam" id="PF04002"/>
    </source>
</evidence>